<evidence type="ECO:0000256" key="7">
    <source>
        <dbReference type="SAM" id="MobiDB-lite"/>
    </source>
</evidence>
<gene>
    <name evidence="9" type="ORF">QBC35DRAFT_523196</name>
</gene>
<feature type="region of interest" description="Disordered" evidence="7">
    <location>
        <begin position="29"/>
        <end position="52"/>
    </location>
</feature>
<dbReference type="GO" id="GO:0051301">
    <property type="term" value="P:cell division"/>
    <property type="evidence" value="ECO:0007669"/>
    <property type="project" value="UniProtKB-KW"/>
</dbReference>
<dbReference type="SMART" id="SM00182">
    <property type="entry name" value="CULLIN"/>
    <property type="match status" value="1"/>
</dbReference>
<keyword evidence="5" id="KW-0131">Cell cycle</keyword>
<dbReference type="InterPro" id="IPR059120">
    <property type="entry name" value="Cullin-like_AB"/>
</dbReference>
<dbReference type="SUPFAM" id="SSF46785">
    <property type="entry name" value="Winged helix' DNA-binding domain"/>
    <property type="match status" value="1"/>
</dbReference>
<name>A0AAN7AI05_9PEZI</name>
<feature type="region of interest" description="Disordered" evidence="7">
    <location>
        <begin position="669"/>
        <end position="725"/>
    </location>
</feature>
<dbReference type="PANTHER" id="PTHR45957:SF1">
    <property type="entry name" value="ANAPHASE-PROMOTING COMPLEX SUBUNIT 2"/>
    <property type="match status" value="1"/>
</dbReference>
<evidence type="ECO:0000256" key="3">
    <source>
        <dbReference type="ARBA" id="ARBA00022776"/>
    </source>
</evidence>
<feature type="domain" description="Cullin family profile" evidence="8">
    <location>
        <begin position="785"/>
        <end position="1019"/>
    </location>
</feature>
<keyword evidence="4" id="KW-0833">Ubl conjugation pathway</keyword>
<keyword evidence="2" id="KW-0132">Cell division</keyword>
<dbReference type="PANTHER" id="PTHR45957">
    <property type="entry name" value="ANAPHASE-PROMOTING COMPLEX SUBUNIT 2"/>
    <property type="match status" value="1"/>
</dbReference>
<keyword evidence="10" id="KW-1185">Reference proteome</keyword>
<dbReference type="Pfam" id="PF25773">
    <property type="entry name" value="TPR_ANAPC2"/>
    <property type="match status" value="1"/>
</dbReference>
<dbReference type="AlphaFoldDB" id="A0AAN7AI05"/>
<dbReference type="Proteomes" id="UP001302126">
    <property type="component" value="Unassembled WGS sequence"/>
</dbReference>
<accession>A0AAN7AI05</accession>
<dbReference type="InterPro" id="IPR044554">
    <property type="entry name" value="ANAPC2"/>
</dbReference>
<dbReference type="InterPro" id="IPR016158">
    <property type="entry name" value="Cullin_homology"/>
</dbReference>
<evidence type="ECO:0000256" key="5">
    <source>
        <dbReference type="ARBA" id="ARBA00023306"/>
    </source>
</evidence>
<evidence type="ECO:0000256" key="4">
    <source>
        <dbReference type="ARBA" id="ARBA00022786"/>
    </source>
</evidence>
<dbReference type="GO" id="GO:0031625">
    <property type="term" value="F:ubiquitin protein ligase binding"/>
    <property type="evidence" value="ECO:0007669"/>
    <property type="project" value="InterPro"/>
</dbReference>
<proteinExistence type="inferred from homology"/>
<dbReference type="Gene3D" id="3.30.230.130">
    <property type="entry name" value="Cullin, Chain C, Domain 2"/>
    <property type="match status" value="1"/>
</dbReference>
<feature type="compositionally biased region" description="Low complexity" evidence="7">
    <location>
        <begin position="863"/>
        <end position="875"/>
    </location>
</feature>
<dbReference type="InterPro" id="IPR057975">
    <property type="entry name" value="TPR_ANAPC2"/>
</dbReference>
<dbReference type="Pfam" id="PF26557">
    <property type="entry name" value="Cullin_AB"/>
    <property type="match status" value="1"/>
</dbReference>
<dbReference type="Gene3D" id="1.10.10.10">
    <property type="entry name" value="Winged helix-like DNA-binding domain superfamily/Winged helix DNA-binding domain"/>
    <property type="match status" value="1"/>
</dbReference>
<reference evidence="9" key="1">
    <citation type="journal article" date="2023" name="Mol. Phylogenet. Evol.">
        <title>Genome-scale phylogeny and comparative genomics of the fungal order Sordariales.</title>
        <authorList>
            <person name="Hensen N."/>
            <person name="Bonometti L."/>
            <person name="Westerberg I."/>
            <person name="Brannstrom I.O."/>
            <person name="Guillou S."/>
            <person name="Cros-Aarteil S."/>
            <person name="Calhoun S."/>
            <person name="Haridas S."/>
            <person name="Kuo A."/>
            <person name="Mondo S."/>
            <person name="Pangilinan J."/>
            <person name="Riley R."/>
            <person name="LaButti K."/>
            <person name="Andreopoulos B."/>
            <person name="Lipzen A."/>
            <person name="Chen C."/>
            <person name="Yan M."/>
            <person name="Daum C."/>
            <person name="Ng V."/>
            <person name="Clum A."/>
            <person name="Steindorff A."/>
            <person name="Ohm R.A."/>
            <person name="Martin F."/>
            <person name="Silar P."/>
            <person name="Natvig D.O."/>
            <person name="Lalanne C."/>
            <person name="Gautier V."/>
            <person name="Ament-Velasquez S.L."/>
            <person name="Kruys A."/>
            <person name="Hutchinson M.I."/>
            <person name="Powell A.J."/>
            <person name="Barry K."/>
            <person name="Miller A.N."/>
            <person name="Grigoriev I.V."/>
            <person name="Debuchy R."/>
            <person name="Gladieux P."/>
            <person name="Hiltunen Thoren M."/>
            <person name="Johannesson H."/>
        </authorList>
    </citation>
    <scope>NUCLEOTIDE SEQUENCE</scope>
    <source>
        <strain evidence="9">PSN309</strain>
    </source>
</reference>
<dbReference type="EMBL" id="MU864394">
    <property type="protein sequence ID" value="KAK4187973.1"/>
    <property type="molecule type" value="Genomic_DNA"/>
</dbReference>
<dbReference type="GO" id="GO:0006511">
    <property type="term" value="P:ubiquitin-dependent protein catabolic process"/>
    <property type="evidence" value="ECO:0007669"/>
    <property type="project" value="InterPro"/>
</dbReference>
<dbReference type="PROSITE" id="PS50069">
    <property type="entry name" value="CULLIN_2"/>
    <property type="match status" value="1"/>
</dbReference>
<dbReference type="SUPFAM" id="SSF75632">
    <property type="entry name" value="Cullin homology domain"/>
    <property type="match status" value="1"/>
</dbReference>
<keyword evidence="3" id="KW-0498">Mitosis</keyword>
<evidence type="ECO:0000313" key="10">
    <source>
        <dbReference type="Proteomes" id="UP001302126"/>
    </source>
</evidence>
<dbReference type="GO" id="GO:0005680">
    <property type="term" value="C:anaphase-promoting complex"/>
    <property type="evidence" value="ECO:0007669"/>
    <property type="project" value="TreeGrafter"/>
</dbReference>
<dbReference type="Pfam" id="PF08672">
    <property type="entry name" value="ANAPC2"/>
    <property type="match status" value="1"/>
</dbReference>
<dbReference type="GO" id="GO:0070979">
    <property type="term" value="P:protein K11-linked ubiquitination"/>
    <property type="evidence" value="ECO:0007669"/>
    <property type="project" value="TreeGrafter"/>
</dbReference>
<dbReference type="InterPro" id="IPR036317">
    <property type="entry name" value="Cullin_homology_sf"/>
</dbReference>
<organism evidence="9 10">
    <name type="scientific">Podospora australis</name>
    <dbReference type="NCBI Taxonomy" id="1536484"/>
    <lineage>
        <taxon>Eukaryota</taxon>
        <taxon>Fungi</taxon>
        <taxon>Dikarya</taxon>
        <taxon>Ascomycota</taxon>
        <taxon>Pezizomycotina</taxon>
        <taxon>Sordariomycetes</taxon>
        <taxon>Sordariomycetidae</taxon>
        <taxon>Sordariales</taxon>
        <taxon>Podosporaceae</taxon>
        <taxon>Podospora</taxon>
    </lineage>
</organism>
<evidence type="ECO:0000256" key="2">
    <source>
        <dbReference type="ARBA" id="ARBA00022618"/>
    </source>
</evidence>
<comment type="caution">
    <text evidence="9">The sequence shown here is derived from an EMBL/GenBank/DDBJ whole genome shotgun (WGS) entry which is preliminary data.</text>
</comment>
<feature type="region of interest" description="Disordered" evidence="7">
    <location>
        <begin position="1058"/>
        <end position="1092"/>
    </location>
</feature>
<dbReference type="InterPro" id="IPR036390">
    <property type="entry name" value="WH_DNA-bd_sf"/>
</dbReference>
<reference evidence="9" key="2">
    <citation type="submission" date="2023-05" db="EMBL/GenBank/DDBJ databases">
        <authorList>
            <consortium name="Lawrence Berkeley National Laboratory"/>
            <person name="Steindorff A."/>
            <person name="Hensen N."/>
            <person name="Bonometti L."/>
            <person name="Westerberg I."/>
            <person name="Brannstrom I.O."/>
            <person name="Guillou S."/>
            <person name="Cros-Aarteil S."/>
            <person name="Calhoun S."/>
            <person name="Haridas S."/>
            <person name="Kuo A."/>
            <person name="Mondo S."/>
            <person name="Pangilinan J."/>
            <person name="Riley R."/>
            <person name="Labutti K."/>
            <person name="Andreopoulos B."/>
            <person name="Lipzen A."/>
            <person name="Chen C."/>
            <person name="Yanf M."/>
            <person name="Daum C."/>
            <person name="Ng V."/>
            <person name="Clum A."/>
            <person name="Ohm R."/>
            <person name="Martin F."/>
            <person name="Silar P."/>
            <person name="Natvig D."/>
            <person name="Lalanne C."/>
            <person name="Gautier V."/>
            <person name="Ament-Velasquez S.L."/>
            <person name="Kruys A."/>
            <person name="Hutchinson M.I."/>
            <person name="Powell A.J."/>
            <person name="Barry K."/>
            <person name="Miller A.N."/>
            <person name="Grigoriev I.V."/>
            <person name="Debuchy R."/>
            <person name="Gladieux P."/>
            <person name="Thoren M.H."/>
            <person name="Johannesson H."/>
        </authorList>
    </citation>
    <scope>NUCLEOTIDE SEQUENCE</scope>
    <source>
        <strain evidence="9">PSN309</strain>
    </source>
</reference>
<dbReference type="InterPro" id="IPR014786">
    <property type="entry name" value="ANAPC2_C"/>
</dbReference>
<dbReference type="GO" id="GO:0007091">
    <property type="term" value="P:metaphase/anaphase transition of mitotic cell cycle"/>
    <property type="evidence" value="ECO:0007669"/>
    <property type="project" value="TreeGrafter"/>
</dbReference>
<feature type="compositionally biased region" description="Low complexity" evidence="7">
    <location>
        <begin position="33"/>
        <end position="52"/>
    </location>
</feature>
<evidence type="ECO:0000256" key="6">
    <source>
        <dbReference type="PROSITE-ProRule" id="PRU00330"/>
    </source>
</evidence>
<feature type="compositionally biased region" description="Low complexity" evidence="7">
    <location>
        <begin position="1079"/>
        <end position="1091"/>
    </location>
</feature>
<comment type="similarity">
    <text evidence="6">Belongs to the cullin family.</text>
</comment>
<evidence type="ECO:0000259" key="8">
    <source>
        <dbReference type="PROSITE" id="PS50069"/>
    </source>
</evidence>
<dbReference type="InterPro" id="IPR036388">
    <property type="entry name" value="WH-like_DNA-bd_sf"/>
</dbReference>
<dbReference type="Gene3D" id="1.20.1310.10">
    <property type="entry name" value="Cullin Repeats"/>
    <property type="match status" value="1"/>
</dbReference>
<sequence>MALNIEKRGAVMASPWRQRRNKLFQSVFQTDVPHPQSTPRTSSPSTSVSSINTTSNAAARFADQGQPLGGSAASNLGDSFLFVQQQSQPEVPAPQRHQRGKGEYGYGHHYDQGQGYRGYTALGGDADAPSSSATLRDITPEPLFQRTAASASASAAAIVAGTTAAAPPQYPPSSSLATTAAVSDDQRTYDRAWQVVTTHLAMQSPAADTTAAAPASQRTSLKRSTEAQFLDALSLVTNAKTLLPRAVQTGNIVAWHTQQVRAHFAQHVVPLLKGCLEGEDTFARHSGAAATTAVGGSGTSAGKKARATGGPYERHMFIVKETIHILEEALQLYFTGHNELLAGLDRVSSLSQASSIDTVVDTDSLNARFRRDVHALVTNSASEALMKSIEIVLTRLASTILIAPGARGHGNLPVPPHHGDVGLLKARDDIVNLVAQLHNVGLTGERFEVLFGEVMNKMMSRWVTQGYAGIWTASSSPNTARSFSQAINSVSRVVTHPATSLCIRSLNNWVENHFAQLSVQVLSFIGAAPMSLSDLKTSQSLALGRLAALRIDELFDIVLAWPRANGALEDLRATIMTPARRQDLAVKFSRALQKRLLHPGCSTLEILRTYIAIINTLHAIDHSKVLLSKVEPALQLYLCQRDDAVRVVVSGLLASADDIREAIKAGGALQRPTSGTGLGGGGVSGAFTTPNMQDRSTTPTRTSRRRRDSASSVVKERPALASQPSRKVNKLVELAQLLNDPSQSRRPAAVEDDHELDWDDMNWVPDPVDAGDNYKRPKNVDVIGTLISALGSEDVFIKEFAAVVAERLLGEPSRFDQELRVLDLLKRRFGEPALQNCDVMIRDVQDSQRLDEAIRKTKEPQLPMMSPRRPRNNMMVTPDRGAGGSGRKRSIRQPWEEEADDEDTKYHARILSRLFWPNLDREHFLLPPPIVEQQKEYEQGYESLKSGRKLTWLNQLGQTRVELELRDRTVTVDCSPAEATVIYAFQGPDTDGEYEDGYDHEEEEEPVKKAVEDLYMDLQMDEDLITAACEFWVGKGVLRKVSGENGGEYVVVESLGGGGAAAPTGAPQEEQPQEEEQEAAGPSKAAAPALSAKEKERREMYWRYIQGMLTNASATMPLGQMAMMMKMLIADGFPWSNEELQEFLGEKVAAGEMEVVGGKYKLVKK</sequence>
<feature type="compositionally biased region" description="Low complexity" evidence="7">
    <location>
        <begin position="1061"/>
        <end position="1070"/>
    </location>
</feature>
<evidence type="ECO:0000256" key="1">
    <source>
        <dbReference type="ARBA" id="ARBA00016068"/>
    </source>
</evidence>
<dbReference type="SMART" id="SM01013">
    <property type="entry name" value="APC2"/>
    <property type="match status" value="1"/>
</dbReference>
<evidence type="ECO:0000313" key="9">
    <source>
        <dbReference type="EMBL" id="KAK4187973.1"/>
    </source>
</evidence>
<protein>
    <recommendedName>
        <fullName evidence="1">Anaphase-promoting complex subunit 2</fullName>
    </recommendedName>
</protein>
<feature type="region of interest" description="Disordered" evidence="7">
    <location>
        <begin position="862"/>
        <end position="900"/>
    </location>
</feature>
<feature type="region of interest" description="Disordered" evidence="7">
    <location>
        <begin position="87"/>
        <end position="106"/>
    </location>
</feature>